<dbReference type="Proteomes" id="UP000253606">
    <property type="component" value="Chromosome"/>
</dbReference>
<evidence type="ECO:0000313" key="3">
    <source>
        <dbReference type="Proteomes" id="UP000253606"/>
    </source>
</evidence>
<evidence type="ECO:0000313" key="2">
    <source>
        <dbReference type="EMBL" id="AXC14825.1"/>
    </source>
</evidence>
<dbReference type="EMBL" id="CP030840">
    <property type="protein sequence ID" value="AXC14825.1"/>
    <property type="molecule type" value="Genomic_DNA"/>
</dbReference>
<dbReference type="Gene3D" id="6.10.280.50">
    <property type="match status" value="1"/>
</dbReference>
<feature type="compositionally biased region" description="Polar residues" evidence="1">
    <location>
        <begin position="1"/>
        <end position="17"/>
    </location>
</feature>
<dbReference type="OrthoDB" id="122956at2"/>
<dbReference type="InterPro" id="IPR038444">
    <property type="entry name" value="DUF465_sf"/>
</dbReference>
<keyword evidence="3" id="KW-1185">Reference proteome</keyword>
<name>A0A2Z5G847_9BACT</name>
<feature type="compositionally biased region" description="Basic and acidic residues" evidence="1">
    <location>
        <begin position="18"/>
        <end position="28"/>
    </location>
</feature>
<reference evidence="2 3" key="1">
    <citation type="journal article" date="2018" name="Front. Microbiol.">
        <title>Hydrolytic Capabilities as a Key to Environmental Success: Chitinolytic and Cellulolytic Acidobacteria From Acidic Sub-arctic Soils and Boreal Peatlands.</title>
        <authorList>
            <person name="Belova S.E."/>
            <person name="Ravin N.V."/>
            <person name="Pankratov T.A."/>
            <person name="Rakitin A.L."/>
            <person name="Ivanova A.A."/>
            <person name="Beletsky A.V."/>
            <person name="Mardanov A.V."/>
            <person name="Sinninghe Damste J.S."/>
            <person name="Dedysh S.N."/>
        </authorList>
    </citation>
    <scope>NUCLEOTIDE SEQUENCE [LARGE SCALE GENOMIC DNA]</scope>
    <source>
        <strain evidence="2 3">SBC82</strain>
    </source>
</reference>
<dbReference type="AlphaFoldDB" id="A0A2Z5G847"/>
<gene>
    <name evidence="2" type="ORF">ACPOL_5577</name>
</gene>
<organism evidence="2 3">
    <name type="scientific">Acidisarcina polymorpha</name>
    <dbReference type="NCBI Taxonomy" id="2211140"/>
    <lineage>
        <taxon>Bacteria</taxon>
        <taxon>Pseudomonadati</taxon>
        <taxon>Acidobacteriota</taxon>
        <taxon>Terriglobia</taxon>
        <taxon>Terriglobales</taxon>
        <taxon>Acidobacteriaceae</taxon>
        <taxon>Acidisarcina</taxon>
    </lineage>
</organism>
<dbReference type="RefSeq" id="WP_114209519.1">
    <property type="nucleotide sequence ID" value="NZ_CP030840.1"/>
</dbReference>
<protein>
    <recommendedName>
        <fullName evidence="4">DUF465 domain-containing protein</fullName>
    </recommendedName>
</protein>
<dbReference type="Pfam" id="PF04325">
    <property type="entry name" value="DUF465"/>
    <property type="match status" value="1"/>
</dbReference>
<proteinExistence type="predicted"/>
<accession>A0A2Z5G847</accession>
<sequence>MKVETTGTQDDVSIQQLQEEHRRYSEKLDGLSHSPYLSAEEQIEEVRLKKLKLRVKDEMMGHRPFIRFN</sequence>
<evidence type="ECO:0000256" key="1">
    <source>
        <dbReference type="SAM" id="MobiDB-lite"/>
    </source>
</evidence>
<feature type="region of interest" description="Disordered" evidence="1">
    <location>
        <begin position="1"/>
        <end position="28"/>
    </location>
</feature>
<dbReference type="InterPro" id="IPR007420">
    <property type="entry name" value="DUF465"/>
</dbReference>
<evidence type="ECO:0008006" key="4">
    <source>
        <dbReference type="Google" id="ProtNLM"/>
    </source>
</evidence>
<dbReference type="KEGG" id="abas:ACPOL_5577"/>